<dbReference type="AlphaFoldDB" id="A0A8J3DNK5"/>
<reference evidence="1" key="1">
    <citation type="journal article" date="2014" name="Int. J. Syst. Evol. Microbiol.">
        <title>Complete genome sequence of Corynebacterium casei LMG S-19264T (=DSM 44701T), isolated from a smear-ripened cheese.</title>
        <authorList>
            <consortium name="US DOE Joint Genome Institute (JGI-PGF)"/>
            <person name="Walter F."/>
            <person name="Albersmeier A."/>
            <person name="Kalinowski J."/>
            <person name="Ruckert C."/>
        </authorList>
    </citation>
    <scope>NUCLEOTIDE SEQUENCE</scope>
    <source>
        <strain evidence="1">KCTC 42249</strain>
    </source>
</reference>
<accession>A0A8J3DNK5</accession>
<evidence type="ECO:0000313" key="1">
    <source>
        <dbReference type="EMBL" id="GHD13890.1"/>
    </source>
</evidence>
<reference evidence="1" key="2">
    <citation type="submission" date="2020-09" db="EMBL/GenBank/DDBJ databases">
        <authorList>
            <person name="Sun Q."/>
            <person name="Kim S."/>
        </authorList>
    </citation>
    <scope>NUCLEOTIDE SEQUENCE</scope>
    <source>
        <strain evidence="1">KCTC 42249</strain>
    </source>
</reference>
<gene>
    <name evidence="1" type="ORF">GCM10016234_18750</name>
</gene>
<organism evidence="1 2">
    <name type="scientific">Tianweitania populi</name>
    <dbReference type="NCBI Taxonomy" id="1607949"/>
    <lineage>
        <taxon>Bacteria</taxon>
        <taxon>Pseudomonadati</taxon>
        <taxon>Pseudomonadota</taxon>
        <taxon>Alphaproteobacteria</taxon>
        <taxon>Hyphomicrobiales</taxon>
        <taxon>Phyllobacteriaceae</taxon>
        <taxon>Tianweitania</taxon>
    </lineage>
</organism>
<evidence type="ECO:0000313" key="2">
    <source>
        <dbReference type="Proteomes" id="UP000630142"/>
    </source>
</evidence>
<protein>
    <submittedName>
        <fullName evidence="1">Uncharacterized protein</fullName>
    </submittedName>
</protein>
<sequence>MAKRDAREERLREQREYQQEYRKRIKASREPDRDEIARELLHYAITENLNFGCGKQLRLLADAVIERLFAAASMPRRRTEPSRRS</sequence>
<keyword evidence="2" id="KW-1185">Reference proteome</keyword>
<name>A0A8J3DNK5_9HYPH</name>
<dbReference type="Proteomes" id="UP000630142">
    <property type="component" value="Unassembled WGS sequence"/>
</dbReference>
<comment type="caution">
    <text evidence="1">The sequence shown here is derived from an EMBL/GenBank/DDBJ whole genome shotgun (WGS) entry which is preliminary data.</text>
</comment>
<proteinExistence type="predicted"/>
<dbReference type="EMBL" id="BMZQ01000002">
    <property type="protein sequence ID" value="GHD13890.1"/>
    <property type="molecule type" value="Genomic_DNA"/>
</dbReference>